<protein>
    <submittedName>
        <fullName evidence="2">Uncharacterized protein</fullName>
    </submittedName>
</protein>
<proteinExistence type="predicted"/>
<comment type="caution">
    <text evidence="2">The sequence shown here is derived from an EMBL/GenBank/DDBJ whole genome shotgun (WGS) entry which is preliminary data.</text>
</comment>
<accession>A0A9P6ECV3</accession>
<dbReference type="AlphaFoldDB" id="A0A9P6ECV3"/>
<evidence type="ECO:0000313" key="2">
    <source>
        <dbReference type="EMBL" id="KAF9526617.1"/>
    </source>
</evidence>
<evidence type="ECO:0000313" key="3">
    <source>
        <dbReference type="Proteomes" id="UP000807306"/>
    </source>
</evidence>
<keyword evidence="1" id="KW-0472">Membrane</keyword>
<evidence type="ECO:0000256" key="1">
    <source>
        <dbReference type="SAM" id="Phobius"/>
    </source>
</evidence>
<dbReference type="EMBL" id="MU157869">
    <property type="protein sequence ID" value="KAF9526617.1"/>
    <property type="molecule type" value="Genomic_DNA"/>
</dbReference>
<reference evidence="2" key="1">
    <citation type="submission" date="2020-11" db="EMBL/GenBank/DDBJ databases">
        <authorList>
            <consortium name="DOE Joint Genome Institute"/>
            <person name="Ahrendt S."/>
            <person name="Riley R."/>
            <person name="Andreopoulos W."/>
            <person name="Labutti K."/>
            <person name="Pangilinan J."/>
            <person name="Ruiz-Duenas F.J."/>
            <person name="Barrasa J.M."/>
            <person name="Sanchez-Garcia M."/>
            <person name="Camarero S."/>
            <person name="Miyauchi S."/>
            <person name="Serrano A."/>
            <person name="Linde D."/>
            <person name="Babiker R."/>
            <person name="Drula E."/>
            <person name="Ayuso-Fernandez I."/>
            <person name="Pacheco R."/>
            <person name="Padilla G."/>
            <person name="Ferreira P."/>
            <person name="Barriuso J."/>
            <person name="Kellner H."/>
            <person name="Castanera R."/>
            <person name="Alfaro M."/>
            <person name="Ramirez L."/>
            <person name="Pisabarro A.G."/>
            <person name="Kuo A."/>
            <person name="Tritt A."/>
            <person name="Lipzen A."/>
            <person name="He G."/>
            <person name="Yan M."/>
            <person name="Ng V."/>
            <person name="Cullen D."/>
            <person name="Martin F."/>
            <person name="Rosso M.-N."/>
            <person name="Henrissat B."/>
            <person name="Hibbett D."/>
            <person name="Martinez A.T."/>
            <person name="Grigoriev I.V."/>
        </authorList>
    </citation>
    <scope>NUCLEOTIDE SEQUENCE</scope>
    <source>
        <strain evidence="2">CBS 506.95</strain>
    </source>
</reference>
<gene>
    <name evidence="2" type="ORF">CPB83DRAFT_452917</name>
</gene>
<keyword evidence="3" id="KW-1185">Reference proteome</keyword>
<keyword evidence="1" id="KW-1133">Transmembrane helix</keyword>
<organism evidence="2 3">
    <name type="scientific">Crepidotus variabilis</name>
    <dbReference type="NCBI Taxonomy" id="179855"/>
    <lineage>
        <taxon>Eukaryota</taxon>
        <taxon>Fungi</taxon>
        <taxon>Dikarya</taxon>
        <taxon>Basidiomycota</taxon>
        <taxon>Agaricomycotina</taxon>
        <taxon>Agaricomycetes</taxon>
        <taxon>Agaricomycetidae</taxon>
        <taxon>Agaricales</taxon>
        <taxon>Agaricineae</taxon>
        <taxon>Crepidotaceae</taxon>
        <taxon>Crepidotus</taxon>
    </lineage>
</organism>
<feature type="transmembrane region" description="Helical" evidence="1">
    <location>
        <begin position="132"/>
        <end position="150"/>
    </location>
</feature>
<dbReference type="Proteomes" id="UP000807306">
    <property type="component" value="Unassembled WGS sequence"/>
</dbReference>
<name>A0A9P6ECV3_9AGAR</name>
<keyword evidence="1" id="KW-0812">Transmembrane</keyword>
<sequence>MSRQGELLEGRRQLFYLEDNILAISWLGNGRTNWIETVSRLLDFEFHCRSRAPVLLSVARWRAVTRIAESVRFYTFVLTPCSLRAQNNLKFGSGLVTIGQFTAVTSALALRGCVQYSYIHSRLGICRWCNELLIQLVIFVAAVHFGALLFSTS</sequence>